<evidence type="ECO:0000313" key="1">
    <source>
        <dbReference type="Proteomes" id="UP000504608"/>
    </source>
</evidence>
<evidence type="ECO:0000313" key="2">
    <source>
        <dbReference type="RefSeq" id="XP_022976602.1"/>
    </source>
</evidence>
<dbReference type="OrthoDB" id="1714218at2759"/>
<accession>A0A6J1IMP1</accession>
<dbReference type="Proteomes" id="UP000504608">
    <property type="component" value="Unplaced"/>
</dbReference>
<dbReference type="GeneID" id="111476949"/>
<gene>
    <name evidence="2 3" type="primary">LOC111476949</name>
</gene>
<name>A0A6J1IMP1_CUCMA</name>
<dbReference type="PANTHER" id="PTHR16219">
    <property type="entry name" value="AUGMIN SUBUNIT 4 FAMILY MEMBER"/>
    <property type="match status" value="1"/>
</dbReference>
<dbReference type="GO" id="GO:0070652">
    <property type="term" value="C:HAUS complex"/>
    <property type="evidence" value="ECO:0007669"/>
    <property type="project" value="InterPro"/>
</dbReference>
<dbReference type="RefSeq" id="XP_022976603.1">
    <property type="nucleotide sequence ID" value="XM_023120835.1"/>
</dbReference>
<dbReference type="Pfam" id="PF14735">
    <property type="entry name" value="HAUS4"/>
    <property type="match status" value="1"/>
</dbReference>
<dbReference type="RefSeq" id="XP_022976602.1">
    <property type="nucleotide sequence ID" value="XM_023120834.1"/>
</dbReference>
<dbReference type="AlphaFoldDB" id="A0A6J1IMP1"/>
<organism evidence="1 3">
    <name type="scientific">Cucurbita maxima</name>
    <name type="common">Pumpkin</name>
    <name type="synonym">Winter squash</name>
    <dbReference type="NCBI Taxonomy" id="3661"/>
    <lineage>
        <taxon>Eukaryota</taxon>
        <taxon>Viridiplantae</taxon>
        <taxon>Streptophyta</taxon>
        <taxon>Embryophyta</taxon>
        <taxon>Tracheophyta</taxon>
        <taxon>Spermatophyta</taxon>
        <taxon>Magnoliopsida</taxon>
        <taxon>eudicotyledons</taxon>
        <taxon>Gunneridae</taxon>
        <taxon>Pentapetalae</taxon>
        <taxon>rosids</taxon>
        <taxon>fabids</taxon>
        <taxon>Cucurbitales</taxon>
        <taxon>Cucurbitaceae</taxon>
        <taxon>Cucurbiteae</taxon>
        <taxon>Cucurbita</taxon>
    </lineage>
</organism>
<sequence length="133" mass="15631">MDLLSLRPPTIYNWREKKQAVSMAYLGGVRDVQALHPQLGFKNSPFYSTEIERQELHSADRKLAENYNFLKQILGVLIKLVKDLKLQHQHKYDDFQKTGLCKRCVKYPIGLREVRSIQYKGVKTFPTRRNLKP</sequence>
<dbReference type="GO" id="GO:0051011">
    <property type="term" value="F:microtubule minus-end binding"/>
    <property type="evidence" value="ECO:0007669"/>
    <property type="project" value="TreeGrafter"/>
</dbReference>
<evidence type="ECO:0000313" key="3">
    <source>
        <dbReference type="RefSeq" id="XP_022976603.1"/>
    </source>
</evidence>
<dbReference type="InterPro" id="IPR029327">
    <property type="entry name" value="HAUS4"/>
</dbReference>
<proteinExistence type="predicted"/>
<reference evidence="2 3" key="1">
    <citation type="submission" date="2025-04" db="UniProtKB">
        <authorList>
            <consortium name="RefSeq"/>
        </authorList>
    </citation>
    <scope>IDENTIFICATION</scope>
    <source>
        <tissue evidence="2 3">Young leaves</tissue>
    </source>
</reference>
<dbReference type="GO" id="GO:0051225">
    <property type="term" value="P:spindle assembly"/>
    <property type="evidence" value="ECO:0007669"/>
    <property type="project" value="InterPro"/>
</dbReference>
<dbReference type="KEGG" id="cmax:111476949"/>
<dbReference type="PANTHER" id="PTHR16219:SF1">
    <property type="entry name" value="HAUS AUGMIN-LIKE COMPLEX SUBUNIT 4"/>
    <property type="match status" value="1"/>
</dbReference>
<keyword evidence="1" id="KW-1185">Reference proteome</keyword>
<protein>
    <submittedName>
        <fullName evidence="2 3">AUGMIN subunit 4-like</fullName>
    </submittedName>
</protein>